<protein>
    <recommendedName>
        <fullName evidence="3">HTH-type transcriptional regulator NorG</fullName>
    </recommendedName>
</protein>
<dbReference type="InterPro" id="IPR036388">
    <property type="entry name" value="WH-like_DNA-bd_sf"/>
</dbReference>
<dbReference type="Gene3D" id="3.90.1150.10">
    <property type="entry name" value="Aspartate Aminotransferase, domain 1"/>
    <property type="match status" value="1"/>
</dbReference>
<evidence type="ECO:0000259" key="10">
    <source>
        <dbReference type="PROSITE" id="PS50949"/>
    </source>
</evidence>
<evidence type="ECO:0000256" key="9">
    <source>
        <dbReference type="ARBA" id="ARBA00023163"/>
    </source>
</evidence>
<evidence type="ECO:0000256" key="4">
    <source>
        <dbReference type="ARBA" id="ARBA00022576"/>
    </source>
</evidence>
<name>A0A6N3GU86_CLOBU</name>
<dbReference type="InterPro" id="IPR015424">
    <property type="entry name" value="PyrdxlP-dep_Trfase"/>
</dbReference>
<evidence type="ECO:0000313" key="11">
    <source>
        <dbReference type="EMBL" id="VYU67570.1"/>
    </source>
</evidence>
<dbReference type="RefSeq" id="WP_306442376.1">
    <property type="nucleotide sequence ID" value="NZ_CACRTU010000036.1"/>
</dbReference>
<keyword evidence="6" id="KW-0663">Pyridoxal phosphate</keyword>
<reference evidence="11" key="1">
    <citation type="submission" date="2019-11" db="EMBL/GenBank/DDBJ databases">
        <authorList>
            <person name="Feng L."/>
        </authorList>
    </citation>
    <scope>NUCLEOTIDE SEQUENCE</scope>
    <source>
        <strain evidence="11">CButyricumLFYP62</strain>
    </source>
</reference>
<keyword evidence="7" id="KW-0805">Transcription regulation</keyword>
<dbReference type="InterPro" id="IPR004839">
    <property type="entry name" value="Aminotransferase_I/II_large"/>
</dbReference>
<evidence type="ECO:0000256" key="3">
    <source>
        <dbReference type="ARBA" id="ARBA00015123"/>
    </source>
</evidence>
<keyword evidence="4" id="KW-0032">Aminotransferase</keyword>
<evidence type="ECO:0000256" key="8">
    <source>
        <dbReference type="ARBA" id="ARBA00023125"/>
    </source>
</evidence>
<dbReference type="GO" id="GO:0030170">
    <property type="term" value="F:pyridoxal phosphate binding"/>
    <property type="evidence" value="ECO:0007669"/>
    <property type="project" value="InterPro"/>
</dbReference>
<evidence type="ECO:0000256" key="6">
    <source>
        <dbReference type="ARBA" id="ARBA00022898"/>
    </source>
</evidence>
<organism evidence="11">
    <name type="scientific">Clostridium butyricum</name>
    <dbReference type="NCBI Taxonomy" id="1492"/>
    <lineage>
        <taxon>Bacteria</taxon>
        <taxon>Bacillati</taxon>
        <taxon>Bacillota</taxon>
        <taxon>Clostridia</taxon>
        <taxon>Eubacteriales</taxon>
        <taxon>Clostridiaceae</taxon>
        <taxon>Clostridium</taxon>
    </lineage>
</organism>
<dbReference type="InterPro" id="IPR015421">
    <property type="entry name" value="PyrdxlP-dep_Trfase_major"/>
</dbReference>
<proteinExistence type="inferred from homology"/>
<dbReference type="Gene3D" id="1.10.10.10">
    <property type="entry name" value="Winged helix-like DNA-binding domain superfamily/Winged helix DNA-binding domain"/>
    <property type="match status" value="1"/>
</dbReference>
<evidence type="ECO:0000256" key="5">
    <source>
        <dbReference type="ARBA" id="ARBA00022679"/>
    </source>
</evidence>
<keyword evidence="8" id="KW-0238">DNA-binding</keyword>
<dbReference type="GO" id="GO:0008483">
    <property type="term" value="F:transaminase activity"/>
    <property type="evidence" value="ECO:0007669"/>
    <property type="project" value="UniProtKB-KW"/>
</dbReference>
<dbReference type="CDD" id="cd00609">
    <property type="entry name" value="AAT_like"/>
    <property type="match status" value="1"/>
</dbReference>
<dbReference type="SMART" id="SM00345">
    <property type="entry name" value="HTH_GNTR"/>
    <property type="match status" value="1"/>
</dbReference>
<keyword evidence="5" id="KW-0808">Transferase</keyword>
<comment type="cofactor">
    <cofactor evidence="1">
        <name>pyridoxal 5'-phosphate</name>
        <dbReference type="ChEBI" id="CHEBI:597326"/>
    </cofactor>
</comment>
<evidence type="ECO:0000256" key="7">
    <source>
        <dbReference type="ARBA" id="ARBA00023015"/>
    </source>
</evidence>
<dbReference type="Pfam" id="PF00155">
    <property type="entry name" value="Aminotran_1_2"/>
    <property type="match status" value="1"/>
</dbReference>
<dbReference type="AlphaFoldDB" id="A0A6N3GU86"/>
<feature type="domain" description="HTH gntR-type" evidence="10">
    <location>
        <begin position="1"/>
        <end position="68"/>
    </location>
</feature>
<dbReference type="InterPro" id="IPR036390">
    <property type="entry name" value="WH_DNA-bd_sf"/>
</dbReference>
<comment type="similarity">
    <text evidence="2">In the C-terminal section; belongs to the class-I pyridoxal-phosphate-dependent aminotransferase family.</text>
</comment>
<sequence length="439" mass="51160">MKYEIILSYIKSEILKNNIKIGEKLPSIRSLCDEFQCSKVTAVKVYDILEKEHIVYSIPKSGHYLIKENLNLNKYILDKKIDFSTSKLDRDILPDDEFQYCIDGAMKLYKENIFLHAHAQGMKNLIDVIVKQLQDYQVFTDKKCVFITSGSQQAINILTMMPFPNNKENVLIEQPTYYGVIKSLEINNINTIGIKRKYNGIDFNELENIFKNYNIKFFYTIPRFHNPTGFSYSNSEKKQILKLAEKYDVYIVEDDYLADLEIDKKSDPIYALDISSRVIYLKPYSKIILPGLRVSAAVLPKLLIGTFEKYKRWSDLNTSLISQGALEIYIKSGMFNSHRKKLKKIYSQKMSYLNELTKGLNNNIEWHVPSSGFFASFETKNRINITKIIKSLNNQNILLKDPKIFYLNNYIEEKLIRLSISMANNNQIKEGINRLIKEI</sequence>
<dbReference type="GO" id="GO:0003677">
    <property type="term" value="F:DNA binding"/>
    <property type="evidence" value="ECO:0007669"/>
    <property type="project" value="UniProtKB-KW"/>
</dbReference>
<dbReference type="PANTHER" id="PTHR42790:SF6">
    <property type="entry name" value="GNTR-FAMILY TRANSCRIPTIONAL REGULATOR"/>
    <property type="match status" value="1"/>
</dbReference>
<dbReference type="SUPFAM" id="SSF53383">
    <property type="entry name" value="PLP-dependent transferases"/>
    <property type="match status" value="1"/>
</dbReference>
<dbReference type="Pfam" id="PF00392">
    <property type="entry name" value="GntR"/>
    <property type="match status" value="1"/>
</dbReference>
<dbReference type="InterPro" id="IPR050859">
    <property type="entry name" value="Class-I_PLP-dep_aminotransf"/>
</dbReference>
<dbReference type="EMBL" id="CACRTU010000036">
    <property type="protein sequence ID" value="VYU67570.1"/>
    <property type="molecule type" value="Genomic_DNA"/>
</dbReference>
<evidence type="ECO:0000256" key="1">
    <source>
        <dbReference type="ARBA" id="ARBA00001933"/>
    </source>
</evidence>
<dbReference type="PROSITE" id="PS50949">
    <property type="entry name" value="HTH_GNTR"/>
    <property type="match status" value="1"/>
</dbReference>
<evidence type="ECO:0000256" key="2">
    <source>
        <dbReference type="ARBA" id="ARBA00005384"/>
    </source>
</evidence>
<dbReference type="CDD" id="cd07377">
    <property type="entry name" value="WHTH_GntR"/>
    <property type="match status" value="1"/>
</dbReference>
<accession>A0A6N3GU86</accession>
<keyword evidence="9" id="KW-0804">Transcription</keyword>
<dbReference type="GO" id="GO:1901605">
    <property type="term" value="P:alpha-amino acid metabolic process"/>
    <property type="evidence" value="ECO:0007669"/>
    <property type="project" value="TreeGrafter"/>
</dbReference>
<dbReference type="InterPro" id="IPR000524">
    <property type="entry name" value="Tscrpt_reg_HTH_GntR"/>
</dbReference>
<dbReference type="SUPFAM" id="SSF46785">
    <property type="entry name" value="Winged helix' DNA-binding domain"/>
    <property type="match status" value="1"/>
</dbReference>
<dbReference type="InterPro" id="IPR015422">
    <property type="entry name" value="PyrdxlP-dep_Trfase_small"/>
</dbReference>
<dbReference type="Gene3D" id="3.40.640.10">
    <property type="entry name" value="Type I PLP-dependent aspartate aminotransferase-like (Major domain)"/>
    <property type="match status" value="1"/>
</dbReference>
<gene>
    <name evidence="11" type="primary">norG</name>
    <name evidence="11" type="ORF">CBLFYP62_03276</name>
</gene>
<dbReference type="GO" id="GO:0003700">
    <property type="term" value="F:DNA-binding transcription factor activity"/>
    <property type="evidence" value="ECO:0007669"/>
    <property type="project" value="InterPro"/>
</dbReference>
<dbReference type="PANTHER" id="PTHR42790">
    <property type="entry name" value="AMINOTRANSFERASE"/>
    <property type="match status" value="1"/>
</dbReference>